<proteinExistence type="inferred from homology"/>
<keyword evidence="5 12" id="KW-0328">Glycosyltransferase</keyword>
<comment type="pathway">
    <text evidence="2">Glycolipid biosynthesis; glycosylphosphatidylinositol-anchor biosynthesis.</text>
</comment>
<evidence type="ECO:0000256" key="6">
    <source>
        <dbReference type="ARBA" id="ARBA00022679"/>
    </source>
</evidence>
<evidence type="ECO:0000256" key="14">
    <source>
        <dbReference type="SAM" id="SignalP"/>
    </source>
</evidence>
<dbReference type="Pfam" id="PF03901">
    <property type="entry name" value="Glyco_transf_22"/>
    <property type="match status" value="1"/>
</dbReference>
<comment type="similarity">
    <text evidence="3">Belongs to the glycosyltransferase 22 family. PIGB subfamily.</text>
</comment>
<comment type="subcellular location">
    <subcellularLocation>
        <location evidence="1 12">Endoplasmic reticulum membrane</location>
        <topology evidence="1 12">Multi-pass membrane protein</topology>
    </subcellularLocation>
</comment>
<evidence type="ECO:0000256" key="3">
    <source>
        <dbReference type="ARBA" id="ARBA00006065"/>
    </source>
</evidence>
<keyword evidence="4" id="KW-0337">GPI-anchor biosynthesis</keyword>
<dbReference type="AlphaFoldDB" id="A0A6A6V595"/>
<evidence type="ECO:0000256" key="5">
    <source>
        <dbReference type="ARBA" id="ARBA00022676"/>
    </source>
</evidence>
<dbReference type="UniPathway" id="UPA00196"/>
<sequence length="651" mass="72709">MQTQPTTKLTVFGLLLALRIVNALTLRTFFQPDEYYQSLEPAWQLAFGQDSQAFITWEWKNQLRSSLHPAIFAAVYRVATKLAALAGVSVPLQADVLIAAPKVTQAVFAALLDLYTWKLAEKVYGSRSRTAYTALALSIVSPWQWLCSTRTLSNCLETTISTIAVYYWPWHWPRHWPNTADKDSDHRRRNSNQTASQDFLGPLSHLRISLSLAAFACLLRPTNALIWLAVAVPTFWQCSTRLRYVLAREVVLCGSAVLAVSAVSDRAYYGTWTFPPLRFLYFNLVQSLAVFYGRNRPDYYLTEGLPLLLTTALPFAVQGLCQALRQRPASPGTPPTGPPSTSSAGKSDETSSSSSATPAVPQHPAYSPSDAVSDRILARLAWTSIIVTMSMSLISHKEVRFLYPILPFLHVLSAKPAASFFLAPTASSLAPTGSPPTPPSQTTPTRLTPSTLRRTLLLLALTLNTTLTTYLSLYHQAGVISVTHYLRTQHLSRLSISPSTTTTVAFLMPCHSTPFRSHLIHPSLTAWSLTCNPPLSLSPSAHSTYLDEADAFYLSPGGPAKWLKENMEHPDLIRKTSSRSARHWGNLEPAKQSQGTERRKWPLYLVFFEQLEETLRDVLRGSRYRECWRGGNGVWNEDWRRRGDVVVWCLE</sequence>
<keyword evidence="6" id="KW-0808">Transferase</keyword>
<evidence type="ECO:0000313" key="16">
    <source>
        <dbReference type="Proteomes" id="UP000799440"/>
    </source>
</evidence>
<keyword evidence="7" id="KW-0812">Transmembrane</keyword>
<dbReference type="GO" id="GO:0000026">
    <property type="term" value="F:alpha-1,2-mannosyltransferase activity"/>
    <property type="evidence" value="ECO:0007669"/>
    <property type="project" value="TreeGrafter"/>
</dbReference>
<gene>
    <name evidence="15" type="ORF">M011DRAFT_459971</name>
</gene>
<keyword evidence="9" id="KW-1133">Transmembrane helix</keyword>
<evidence type="ECO:0000256" key="1">
    <source>
        <dbReference type="ARBA" id="ARBA00004477"/>
    </source>
</evidence>
<dbReference type="Proteomes" id="UP000799440">
    <property type="component" value="Unassembled WGS sequence"/>
</dbReference>
<evidence type="ECO:0000256" key="12">
    <source>
        <dbReference type="RuleBase" id="RU363075"/>
    </source>
</evidence>
<evidence type="ECO:0000313" key="15">
    <source>
        <dbReference type="EMBL" id="KAF2745738.1"/>
    </source>
</evidence>
<organism evidence="15 16">
    <name type="scientific">Sporormia fimetaria CBS 119925</name>
    <dbReference type="NCBI Taxonomy" id="1340428"/>
    <lineage>
        <taxon>Eukaryota</taxon>
        <taxon>Fungi</taxon>
        <taxon>Dikarya</taxon>
        <taxon>Ascomycota</taxon>
        <taxon>Pezizomycotina</taxon>
        <taxon>Dothideomycetes</taxon>
        <taxon>Pleosporomycetidae</taxon>
        <taxon>Pleosporales</taxon>
        <taxon>Sporormiaceae</taxon>
        <taxon>Sporormia</taxon>
    </lineage>
</organism>
<feature type="signal peptide" evidence="14">
    <location>
        <begin position="1"/>
        <end position="23"/>
    </location>
</feature>
<evidence type="ECO:0000256" key="7">
    <source>
        <dbReference type="ARBA" id="ARBA00022692"/>
    </source>
</evidence>
<keyword evidence="16" id="KW-1185">Reference proteome</keyword>
<feature type="region of interest" description="Disordered" evidence="13">
    <location>
        <begin position="327"/>
        <end position="368"/>
    </location>
</feature>
<evidence type="ECO:0000256" key="9">
    <source>
        <dbReference type="ARBA" id="ARBA00022989"/>
    </source>
</evidence>
<feature type="chain" id="PRO_5025470348" description="Mannosyltransferase" evidence="14">
    <location>
        <begin position="24"/>
        <end position="651"/>
    </location>
</feature>
<feature type="compositionally biased region" description="Low complexity" evidence="13">
    <location>
        <begin position="339"/>
        <end position="359"/>
    </location>
</feature>
<dbReference type="GO" id="GO:0005789">
    <property type="term" value="C:endoplasmic reticulum membrane"/>
    <property type="evidence" value="ECO:0007669"/>
    <property type="project" value="UniProtKB-SubCell"/>
</dbReference>
<comment type="function">
    <text evidence="11">Mannosyltransferase involved in glycosylphosphatidylinositol-anchor biosynthesis. Transfers the third mannose to Man2-GlcN-acyl-PI during GPI precursor assembly.</text>
</comment>
<evidence type="ECO:0000256" key="8">
    <source>
        <dbReference type="ARBA" id="ARBA00022824"/>
    </source>
</evidence>
<keyword evidence="10" id="KW-0472">Membrane</keyword>
<dbReference type="InterPro" id="IPR005599">
    <property type="entry name" value="GPI_mannosylTrfase"/>
</dbReference>
<evidence type="ECO:0000256" key="10">
    <source>
        <dbReference type="ARBA" id="ARBA00023136"/>
    </source>
</evidence>
<dbReference type="OrthoDB" id="416834at2759"/>
<name>A0A6A6V595_9PLEO</name>
<protein>
    <recommendedName>
        <fullName evidence="12">Mannosyltransferase</fullName>
        <ecNumber evidence="12">2.4.1.-</ecNumber>
    </recommendedName>
</protein>
<dbReference type="EMBL" id="MU006581">
    <property type="protein sequence ID" value="KAF2745738.1"/>
    <property type="molecule type" value="Genomic_DNA"/>
</dbReference>
<dbReference type="PANTHER" id="PTHR22760">
    <property type="entry name" value="GLYCOSYLTRANSFERASE"/>
    <property type="match status" value="1"/>
</dbReference>
<evidence type="ECO:0000256" key="13">
    <source>
        <dbReference type="SAM" id="MobiDB-lite"/>
    </source>
</evidence>
<dbReference type="EC" id="2.4.1.-" evidence="12"/>
<evidence type="ECO:0000256" key="2">
    <source>
        <dbReference type="ARBA" id="ARBA00004687"/>
    </source>
</evidence>
<keyword evidence="14" id="KW-0732">Signal</keyword>
<evidence type="ECO:0000256" key="4">
    <source>
        <dbReference type="ARBA" id="ARBA00022502"/>
    </source>
</evidence>
<dbReference type="GO" id="GO:0006506">
    <property type="term" value="P:GPI anchor biosynthetic process"/>
    <property type="evidence" value="ECO:0007669"/>
    <property type="project" value="UniProtKB-UniPathway"/>
</dbReference>
<evidence type="ECO:0000256" key="11">
    <source>
        <dbReference type="ARBA" id="ARBA00024708"/>
    </source>
</evidence>
<keyword evidence="8 12" id="KW-0256">Endoplasmic reticulum</keyword>
<dbReference type="PANTHER" id="PTHR22760:SF4">
    <property type="entry name" value="GPI MANNOSYLTRANSFERASE 3"/>
    <property type="match status" value="1"/>
</dbReference>
<reference evidence="15" key="1">
    <citation type="journal article" date="2020" name="Stud. Mycol.">
        <title>101 Dothideomycetes genomes: a test case for predicting lifestyles and emergence of pathogens.</title>
        <authorList>
            <person name="Haridas S."/>
            <person name="Albert R."/>
            <person name="Binder M."/>
            <person name="Bloem J."/>
            <person name="Labutti K."/>
            <person name="Salamov A."/>
            <person name="Andreopoulos B."/>
            <person name="Baker S."/>
            <person name="Barry K."/>
            <person name="Bills G."/>
            <person name="Bluhm B."/>
            <person name="Cannon C."/>
            <person name="Castanera R."/>
            <person name="Culley D."/>
            <person name="Daum C."/>
            <person name="Ezra D."/>
            <person name="Gonzalez J."/>
            <person name="Henrissat B."/>
            <person name="Kuo A."/>
            <person name="Liang C."/>
            <person name="Lipzen A."/>
            <person name="Lutzoni F."/>
            <person name="Magnuson J."/>
            <person name="Mondo S."/>
            <person name="Nolan M."/>
            <person name="Ohm R."/>
            <person name="Pangilinan J."/>
            <person name="Park H.-J."/>
            <person name="Ramirez L."/>
            <person name="Alfaro M."/>
            <person name="Sun H."/>
            <person name="Tritt A."/>
            <person name="Yoshinaga Y."/>
            <person name="Zwiers L.-H."/>
            <person name="Turgeon B."/>
            <person name="Goodwin S."/>
            <person name="Spatafora J."/>
            <person name="Crous P."/>
            <person name="Grigoriev I."/>
        </authorList>
    </citation>
    <scope>NUCLEOTIDE SEQUENCE</scope>
    <source>
        <strain evidence="15">CBS 119925</strain>
    </source>
</reference>
<accession>A0A6A6V595</accession>